<proteinExistence type="predicted"/>
<dbReference type="Proteomes" id="UP001152592">
    <property type="component" value="Unassembled WGS sequence"/>
</dbReference>
<comment type="caution">
    <text evidence="1">The sequence shown here is derived from an EMBL/GenBank/DDBJ whole genome shotgun (WGS) entry which is preliminary data.</text>
</comment>
<protein>
    <submittedName>
        <fullName evidence="1">Uncharacterized protein</fullName>
    </submittedName>
</protein>
<accession>A0A9W4IWY5</accession>
<evidence type="ECO:0000313" key="1">
    <source>
        <dbReference type="EMBL" id="CAG8357448.1"/>
    </source>
</evidence>
<name>A0A9W4IWY5_9EURO</name>
<reference evidence="1" key="1">
    <citation type="submission" date="2021-07" db="EMBL/GenBank/DDBJ databases">
        <authorList>
            <person name="Branca A.L. A."/>
        </authorList>
    </citation>
    <scope>NUCLEOTIDE SEQUENCE</scope>
</reference>
<organism evidence="1 2">
    <name type="scientific">Penicillium salamii</name>
    <dbReference type="NCBI Taxonomy" id="1612424"/>
    <lineage>
        <taxon>Eukaryota</taxon>
        <taxon>Fungi</taxon>
        <taxon>Dikarya</taxon>
        <taxon>Ascomycota</taxon>
        <taxon>Pezizomycotina</taxon>
        <taxon>Eurotiomycetes</taxon>
        <taxon>Eurotiomycetidae</taxon>
        <taxon>Eurotiales</taxon>
        <taxon>Aspergillaceae</taxon>
        <taxon>Penicillium</taxon>
    </lineage>
</organism>
<sequence length="61" mass="6978">MVRHSFHLPTVGCSMAFSPTAPFYLTTDLIMVWATIKSGLRKSWTYSLKKVPFEEIILSRS</sequence>
<dbReference type="AlphaFoldDB" id="A0A9W4IWY5"/>
<dbReference type="EMBL" id="CAJVPD010000144">
    <property type="protein sequence ID" value="CAG8357448.1"/>
    <property type="molecule type" value="Genomic_DNA"/>
</dbReference>
<gene>
    <name evidence="1" type="ORF">PSALAMII_LOCUS3383</name>
</gene>
<evidence type="ECO:0000313" key="2">
    <source>
        <dbReference type="Proteomes" id="UP001152592"/>
    </source>
</evidence>